<dbReference type="RefSeq" id="WP_249461659.1">
    <property type="nucleotide sequence ID" value="NZ_CP094619.1"/>
</dbReference>
<dbReference type="InterPro" id="IPR008557">
    <property type="entry name" value="PhoX"/>
</dbReference>
<proteinExistence type="predicted"/>
<reference evidence="2 3" key="1">
    <citation type="journal article" date="2022" name="Int. J. Syst. Evol. Microbiol.">
        <title>Characterization of Alcaligenes aquatilis as a novel member of heterotrophic nitrifier-aerobic denitrifier and its performance in treating piggery wastewater.</title>
        <authorList>
            <person name="Cao X."/>
            <person name="Zhao B."/>
            <person name="Wu Y."/>
            <person name="Huang J."/>
            <person name="Wang H."/>
            <person name="Sun X."/>
            <person name="Li S."/>
        </authorList>
    </citation>
    <scope>NUCLEOTIDE SEQUENCE [LARGE SCALE GENOMIC DNA]</scope>
    <source>
        <strain evidence="2 3">AS1</strain>
    </source>
</reference>
<name>A0ABY4NJC3_9BURK</name>
<evidence type="ECO:0000313" key="2">
    <source>
        <dbReference type="EMBL" id="UQN37155.1"/>
    </source>
</evidence>
<feature type="compositionally biased region" description="Pro residues" evidence="1">
    <location>
        <begin position="86"/>
        <end position="96"/>
    </location>
</feature>
<feature type="region of interest" description="Disordered" evidence="1">
    <location>
        <begin position="69"/>
        <end position="102"/>
    </location>
</feature>
<protein>
    <submittedName>
        <fullName evidence="2">PhoX family phosphatase</fullName>
    </submittedName>
</protein>
<feature type="compositionally biased region" description="Low complexity" evidence="1">
    <location>
        <begin position="69"/>
        <end position="78"/>
    </location>
</feature>
<dbReference type="PANTHER" id="PTHR35399">
    <property type="entry name" value="SLR8030 PROTEIN"/>
    <property type="match status" value="1"/>
</dbReference>
<dbReference type="Pfam" id="PF05787">
    <property type="entry name" value="PhoX"/>
    <property type="match status" value="1"/>
</dbReference>
<organism evidence="2 3">
    <name type="scientific">Alcaligenes aquatilis</name>
    <dbReference type="NCBI Taxonomy" id="323284"/>
    <lineage>
        <taxon>Bacteria</taxon>
        <taxon>Pseudomonadati</taxon>
        <taxon>Pseudomonadota</taxon>
        <taxon>Betaproteobacteria</taxon>
        <taxon>Burkholderiales</taxon>
        <taxon>Alcaligenaceae</taxon>
        <taxon>Alcaligenes</taxon>
    </lineage>
</organism>
<sequence>MSATPHNSALALLITMSKHISDKTVRNVSQNTPFSEILEKSLSRRAVMRGGLAAALATMTSFGLAGCDSNSTGGNSTDNGGGEKPNPGPGPDPEPPTSVKLGFESLPTSMTDGCVVPPGYIAHVLAPWGTPINDNALPWDKNGNNSSNDLLNSMGMHHDGMHFFPLEGSSTEGLLAVNHEYIDSTALHPNGPTLVNGKRPAEEVRKEINAHGVAIIHIRRSNGRWDIVQNSRYNRRFTSATAMKLAGPIGGTDWVKTPFSPNGTQVRGTNNNCGNGTTPWGTYITAEENWAACFVNTGNRPAHQQRVGVSAGPTGRYKWETAAQDPSEVLGEFARFNVTETGASATDDWRNEVNGFGYLVEIDPYDPSSIATKRTSMGRFAHEGCAYSKPEAGKPLAFYSGDDSRFEYVYRFVSDANWDPKDAQRTDRLAVGAKYLDKGTLYVARFNEDGSGEWLALTGTTPGKDGGTLSDKFKTLEEILINTRGAADFVGATPMDRPEWTATHPSNGDIYLTLTNNTSRNASTGTNAANPRLNNVNGHVIRWHDEPGSNKFKWDIFVFGSDSGADAETNRSGLTDLNQLASPDGLGFDSRGILWIQTDNGIDGGRKNNVARATNDQMLAVIPGALADSSGTGPAINANNQSDLRRFFVGPNEAEITGFSMTPDHTSLFLNIQHPVNWPAYDTHDATVASMDTVRPRSSTVVIQRTDGKPIAV</sequence>
<evidence type="ECO:0000313" key="3">
    <source>
        <dbReference type="Proteomes" id="UP000831759"/>
    </source>
</evidence>
<evidence type="ECO:0000256" key="1">
    <source>
        <dbReference type="SAM" id="MobiDB-lite"/>
    </source>
</evidence>
<keyword evidence="3" id="KW-1185">Reference proteome</keyword>
<dbReference type="EMBL" id="CP094619">
    <property type="protein sequence ID" value="UQN37155.1"/>
    <property type="molecule type" value="Genomic_DNA"/>
</dbReference>
<accession>A0ABY4NJC3</accession>
<dbReference type="Proteomes" id="UP000831759">
    <property type="component" value="Chromosome"/>
</dbReference>
<gene>
    <name evidence="2" type="ORF">MTR80_05480</name>
</gene>
<dbReference type="GeneID" id="96868370"/>
<dbReference type="PANTHER" id="PTHR35399:SF2">
    <property type="entry name" value="DUF839 DOMAIN-CONTAINING PROTEIN"/>
    <property type="match status" value="1"/>
</dbReference>